<proteinExistence type="inferred from homology"/>
<dbReference type="Pfam" id="PF08327">
    <property type="entry name" value="AHSA1"/>
    <property type="match status" value="1"/>
</dbReference>
<gene>
    <name evidence="3" type="ORF">J2X12_001101</name>
</gene>
<reference evidence="3" key="1">
    <citation type="submission" date="2023-07" db="EMBL/GenBank/DDBJ databases">
        <title>Sorghum-associated microbial communities from plants grown in Nebraska, USA.</title>
        <authorList>
            <person name="Schachtman D."/>
        </authorList>
    </citation>
    <scope>NUCLEOTIDE SEQUENCE</scope>
    <source>
        <strain evidence="3">BE261</strain>
    </source>
</reference>
<dbReference type="Proteomes" id="UP001262032">
    <property type="component" value="Unassembled WGS sequence"/>
</dbReference>
<name>A0AAW8NAK4_PSEOX</name>
<comment type="caution">
    <text evidence="3">The sequence shown here is derived from an EMBL/GenBank/DDBJ whole genome shotgun (WGS) entry which is preliminary data.</text>
</comment>
<comment type="similarity">
    <text evidence="1">Belongs to the AHA1 family.</text>
</comment>
<sequence length="152" mass="16748">MEKLKFEVDINAPAGTVWATMLDDATYREWTSAFSETGSFYEGDWNTGSEIRFLGPDGEGSVGGMIATVEECRPNEFVSLRYLGQIVRGVDDTTSDAAQEFIGARENYSFTEADGVTKVEVEVESVEDWAAMLNETWPVALAKLKDLAEARA</sequence>
<feature type="domain" description="Activator of Hsp90 ATPase homologue 1/2-like C-terminal" evidence="2">
    <location>
        <begin position="11"/>
        <end position="148"/>
    </location>
</feature>
<evidence type="ECO:0000313" key="3">
    <source>
        <dbReference type="EMBL" id="MDR7163088.1"/>
    </source>
</evidence>
<evidence type="ECO:0000256" key="1">
    <source>
        <dbReference type="ARBA" id="ARBA00006817"/>
    </source>
</evidence>
<dbReference type="SUPFAM" id="SSF55961">
    <property type="entry name" value="Bet v1-like"/>
    <property type="match status" value="1"/>
</dbReference>
<dbReference type="InterPro" id="IPR013538">
    <property type="entry name" value="ASHA1/2-like_C"/>
</dbReference>
<dbReference type="GeneID" id="97421488"/>
<accession>A0AAW8NAK4</accession>
<dbReference type="Gene3D" id="3.30.530.20">
    <property type="match status" value="1"/>
</dbReference>
<dbReference type="EMBL" id="JAVDWN010000003">
    <property type="protein sequence ID" value="MDR7163088.1"/>
    <property type="molecule type" value="Genomic_DNA"/>
</dbReference>
<protein>
    <submittedName>
        <fullName evidence="3">Uncharacterized protein YndB with AHSA1/START domain</fullName>
    </submittedName>
</protein>
<evidence type="ECO:0000259" key="2">
    <source>
        <dbReference type="Pfam" id="PF08327"/>
    </source>
</evidence>
<dbReference type="RefSeq" id="WP_310110003.1">
    <property type="nucleotide sequence ID" value="NZ_JAVDTN010000003.1"/>
</dbReference>
<organism evidence="3 4">
    <name type="scientific">Pseudarthrobacter oxydans</name>
    <name type="common">Arthrobacter oxydans</name>
    <dbReference type="NCBI Taxonomy" id="1671"/>
    <lineage>
        <taxon>Bacteria</taxon>
        <taxon>Bacillati</taxon>
        <taxon>Actinomycetota</taxon>
        <taxon>Actinomycetes</taxon>
        <taxon>Micrococcales</taxon>
        <taxon>Micrococcaceae</taxon>
        <taxon>Pseudarthrobacter</taxon>
    </lineage>
</organism>
<dbReference type="AlphaFoldDB" id="A0AAW8NAK4"/>
<evidence type="ECO:0000313" key="4">
    <source>
        <dbReference type="Proteomes" id="UP001262032"/>
    </source>
</evidence>
<dbReference type="InterPro" id="IPR023393">
    <property type="entry name" value="START-like_dom_sf"/>
</dbReference>